<sequence length="226" mass="25066">MTQDIGAHAAVHIFNRISFAIAKGAWYLDDDTIIGDTMVVGKKQASLYGARLLCGPASVDFNFSNELVMKRVAKTIMLMDTIVKIDDPECDVLNYAFLAYRFQSASLQAQLLRYYGIIASGSAFNDVVCVPLFFVLKSCSACSKVFTRDIYGDHAILYAEVDIGLGGGCDKPLRLTDMLLYSWDKGLDVCGFEMVLTFDADMCIGYIKKDKKEAKMDKSEHKIGRV</sequence>
<proteinExistence type="predicted"/>
<gene>
    <name evidence="1" type="ORF">Tco_0748375</name>
</gene>
<dbReference type="Proteomes" id="UP001151760">
    <property type="component" value="Unassembled WGS sequence"/>
</dbReference>
<protein>
    <submittedName>
        <fullName evidence="1">Uncharacterized protein</fullName>
    </submittedName>
</protein>
<accession>A0ABQ4YVG4</accession>
<evidence type="ECO:0000313" key="1">
    <source>
        <dbReference type="EMBL" id="GJS81834.1"/>
    </source>
</evidence>
<organism evidence="1 2">
    <name type="scientific">Tanacetum coccineum</name>
    <dbReference type="NCBI Taxonomy" id="301880"/>
    <lineage>
        <taxon>Eukaryota</taxon>
        <taxon>Viridiplantae</taxon>
        <taxon>Streptophyta</taxon>
        <taxon>Embryophyta</taxon>
        <taxon>Tracheophyta</taxon>
        <taxon>Spermatophyta</taxon>
        <taxon>Magnoliopsida</taxon>
        <taxon>eudicotyledons</taxon>
        <taxon>Gunneridae</taxon>
        <taxon>Pentapetalae</taxon>
        <taxon>asterids</taxon>
        <taxon>campanulids</taxon>
        <taxon>Asterales</taxon>
        <taxon>Asteraceae</taxon>
        <taxon>Asteroideae</taxon>
        <taxon>Anthemideae</taxon>
        <taxon>Anthemidinae</taxon>
        <taxon>Tanacetum</taxon>
    </lineage>
</organism>
<reference evidence="1" key="2">
    <citation type="submission" date="2022-01" db="EMBL/GenBank/DDBJ databases">
        <authorList>
            <person name="Yamashiro T."/>
            <person name="Shiraishi A."/>
            <person name="Satake H."/>
            <person name="Nakayama K."/>
        </authorList>
    </citation>
    <scope>NUCLEOTIDE SEQUENCE</scope>
</reference>
<comment type="caution">
    <text evidence="1">The sequence shown here is derived from an EMBL/GenBank/DDBJ whole genome shotgun (WGS) entry which is preliminary data.</text>
</comment>
<evidence type="ECO:0000313" key="2">
    <source>
        <dbReference type="Proteomes" id="UP001151760"/>
    </source>
</evidence>
<keyword evidence="2" id="KW-1185">Reference proteome</keyword>
<name>A0ABQ4YVG4_9ASTR</name>
<reference evidence="1" key="1">
    <citation type="journal article" date="2022" name="Int. J. Mol. Sci.">
        <title>Draft Genome of Tanacetum Coccineum: Genomic Comparison of Closely Related Tanacetum-Family Plants.</title>
        <authorList>
            <person name="Yamashiro T."/>
            <person name="Shiraishi A."/>
            <person name="Nakayama K."/>
            <person name="Satake H."/>
        </authorList>
    </citation>
    <scope>NUCLEOTIDE SEQUENCE</scope>
</reference>
<dbReference type="EMBL" id="BQNB010010778">
    <property type="protein sequence ID" value="GJS81834.1"/>
    <property type="molecule type" value="Genomic_DNA"/>
</dbReference>